<dbReference type="EMBL" id="CP108222">
    <property type="protein sequence ID" value="WTT18949.1"/>
    <property type="molecule type" value="Genomic_DNA"/>
</dbReference>
<accession>A0AAU2A2W8</accession>
<dbReference type="PRINTS" id="PR00035">
    <property type="entry name" value="HTHGNTR"/>
</dbReference>
<dbReference type="GO" id="GO:0045892">
    <property type="term" value="P:negative regulation of DNA-templated transcription"/>
    <property type="evidence" value="ECO:0007669"/>
    <property type="project" value="TreeGrafter"/>
</dbReference>
<evidence type="ECO:0000259" key="4">
    <source>
        <dbReference type="PROSITE" id="PS50949"/>
    </source>
</evidence>
<proteinExistence type="predicted"/>
<dbReference type="GO" id="GO:0003677">
    <property type="term" value="F:DNA binding"/>
    <property type="evidence" value="ECO:0007669"/>
    <property type="project" value="UniProtKB-KW"/>
</dbReference>
<feature type="domain" description="HTH gntR-type" evidence="4">
    <location>
        <begin position="9"/>
        <end position="77"/>
    </location>
</feature>
<name>A0AAU2A2W8_9ACTN</name>
<dbReference type="AlphaFoldDB" id="A0AAU2A2W8"/>
<dbReference type="SMART" id="SM00345">
    <property type="entry name" value="HTH_GNTR"/>
    <property type="match status" value="1"/>
</dbReference>
<reference evidence="5" key="1">
    <citation type="submission" date="2022-10" db="EMBL/GenBank/DDBJ databases">
        <title>The complete genomes of actinobacterial strains from the NBC collection.</title>
        <authorList>
            <person name="Joergensen T.S."/>
            <person name="Alvarez Arevalo M."/>
            <person name="Sterndorff E.B."/>
            <person name="Faurdal D."/>
            <person name="Vuksanovic O."/>
            <person name="Mourched A.-S."/>
            <person name="Charusanti P."/>
            <person name="Shaw S."/>
            <person name="Blin K."/>
            <person name="Weber T."/>
        </authorList>
    </citation>
    <scope>NUCLEOTIDE SEQUENCE</scope>
    <source>
        <strain evidence="5">NBC_00093</strain>
    </source>
</reference>
<dbReference type="PANTHER" id="PTHR44846:SF1">
    <property type="entry name" value="MANNOSYL-D-GLYCERATE TRANSPORT_METABOLISM SYSTEM REPRESSOR MNGR-RELATED"/>
    <property type="match status" value="1"/>
</dbReference>
<organism evidence="5">
    <name type="scientific">Streptomyces sp. NBC_00093</name>
    <dbReference type="NCBI Taxonomy" id="2975649"/>
    <lineage>
        <taxon>Bacteria</taxon>
        <taxon>Bacillati</taxon>
        <taxon>Actinomycetota</taxon>
        <taxon>Actinomycetes</taxon>
        <taxon>Kitasatosporales</taxon>
        <taxon>Streptomycetaceae</taxon>
        <taxon>Streptomyces</taxon>
    </lineage>
</organism>
<dbReference type="GO" id="GO:0003700">
    <property type="term" value="F:DNA-binding transcription factor activity"/>
    <property type="evidence" value="ECO:0007669"/>
    <property type="project" value="InterPro"/>
</dbReference>
<dbReference type="PANTHER" id="PTHR44846">
    <property type="entry name" value="MANNOSYL-D-GLYCERATE TRANSPORT/METABOLISM SYSTEM REPRESSOR MNGR-RELATED"/>
    <property type="match status" value="1"/>
</dbReference>
<keyword evidence="1" id="KW-0805">Transcription regulation</keyword>
<evidence type="ECO:0000256" key="1">
    <source>
        <dbReference type="ARBA" id="ARBA00023015"/>
    </source>
</evidence>
<dbReference type="Gene3D" id="1.10.10.10">
    <property type="entry name" value="Winged helix-like DNA-binding domain superfamily/Winged helix DNA-binding domain"/>
    <property type="match status" value="1"/>
</dbReference>
<dbReference type="SUPFAM" id="SSF46785">
    <property type="entry name" value="Winged helix' DNA-binding domain"/>
    <property type="match status" value="1"/>
</dbReference>
<dbReference type="Pfam" id="PF00392">
    <property type="entry name" value="GntR"/>
    <property type="match status" value="1"/>
</dbReference>
<dbReference type="InterPro" id="IPR050679">
    <property type="entry name" value="Bact_HTH_transcr_reg"/>
</dbReference>
<dbReference type="PROSITE" id="PS50949">
    <property type="entry name" value="HTH_GNTR"/>
    <property type="match status" value="1"/>
</dbReference>
<evidence type="ECO:0000313" key="5">
    <source>
        <dbReference type="EMBL" id="WTT18949.1"/>
    </source>
</evidence>
<evidence type="ECO:0000256" key="2">
    <source>
        <dbReference type="ARBA" id="ARBA00023125"/>
    </source>
</evidence>
<dbReference type="InterPro" id="IPR036390">
    <property type="entry name" value="WH_DNA-bd_sf"/>
</dbReference>
<gene>
    <name evidence="5" type="ORF">OHA22_27160</name>
</gene>
<dbReference type="CDD" id="cd07377">
    <property type="entry name" value="WHTH_GntR"/>
    <property type="match status" value="1"/>
</dbReference>
<keyword evidence="3" id="KW-0804">Transcription</keyword>
<protein>
    <submittedName>
        <fullName evidence="5">Winged helix-turn-helix domain-containing protein</fullName>
    </submittedName>
</protein>
<sequence length="89" mass="9801">MSLDPESGRPLYAQLADVLQARITSGEYAPDRMIPTPARLAEEYGIAQMTARRTMRELRERGLIYTVPGKGSYVLPADSKSSEIEGNGE</sequence>
<keyword evidence="2" id="KW-0238">DNA-binding</keyword>
<dbReference type="InterPro" id="IPR036388">
    <property type="entry name" value="WH-like_DNA-bd_sf"/>
</dbReference>
<evidence type="ECO:0000256" key="3">
    <source>
        <dbReference type="ARBA" id="ARBA00023163"/>
    </source>
</evidence>
<dbReference type="InterPro" id="IPR000524">
    <property type="entry name" value="Tscrpt_reg_HTH_GntR"/>
</dbReference>